<feature type="transmembrane region" description="Helical" evidence="6">
    <location>
        <begin position="156"/>
        <end position="173"/>
    </location>
</feature>
<dbReference type="SMART" id="SM00028">
    <property type="entry name" value="TPR"/>
    <property type="match status" value="2"/>
</dbReference>
<feature type="repeat" description="TPR" evidence="5">
    <location>
        <begin position="360"/>
        <end position="393"/>
    </location>
</feature>
<name>A0A1F5SA41_9BACT</name>
<evidence type="ECO:0000256" key="6">
    <source>
        <dbReference type="SAM" id="Phobius"/>
    </source>
</evidence>
<keyword evidence="2 6" id="KW-0812">Transmembrane</keyword>
<evidence type="ECO:0000256" key="5">
    <source>
        <dbReference type="PROSITE-ProRule" id="PRU00339"/>
    </source>
</evidence>
<dbReference type="Proteomes" id="UP000176877">
    <property type="component" value="Unassembled WGS sequence"/>
</dbReference>
<evidence type="ECO:0000313" key="8">
    <source>
        <dbReference type="EMBL" id="OGF23141.1"/>
    </source>
</evidence>
<gene>
    <name evidence="8" type="ORF">A3D45_02945</name>
</gene>
<organism evidence="8 9">
    <name type="scientific">Candidatus Falkowbacteria bacterium RIFCSPHIGHO2_02_FULL_42_9</name>
    <dbReference type="NCBI Taxonomy" id="1797986"/>
    <lineage>
        <taxon>Bacteria</taxon>
        <taxon>Candidatus Falkowiibacteriota</taxon>
    </lineage>
</organism>
<evidence type="ECO:0000313" key="9">
    <source>
        <dbReference type="Proteomes" id="UP000176877"/>
    </source>
</evidence>
<dbReference type="PROSITE" id="PS50005">
    <property type="entry name" value="TPR"/>
    <property type="match status" value="1"/>
</dbReference>
<keyword evidence="5" id="KW-0802">TPR repeat</keyword>
<comment type="subcellular location">
    <subcellularLocation>
        <location evidence="1">Membrane</location>
        <topology evidence="1">Multi-pass membrane protein</topology>
    </subcellularLocation>
</comment>
<dbReference type="Pfam" id="PF13181">
    <property type="entry name" value="TPR_8"/>
    <property type="match status" value="2"/>
</dbReference>
<dbReference type="PANTHER" id="PTHR37422:SF23">
    <property type="entry name" value="TEICHURONIC ACID BIOSYNTHESIS PROTEIN TUAE"/>
    <property type="match status" value="1"/>
</dbReference>
<sequence length="513" mass="56773">MALGIILISLIFIFPQSKLVTGTPVLNTITQISAKAVTFQTRLISWKAAWKDLPNHILLGTGYGNFAISFDKYFDPKFYSYTPTETYFDRAHNNLVDIASTGGLISLLTYLSILIAAGYYLVKGKRQNKISTNEFILLVCLLVAYFIQNLAVFDSLVTYISLMLTLGYLYWLVNPVKSGSAGAKQFNGVNGSEAEEFVTGSGLTNKDLAVLAIAGLIFLSVAYQYNIKPLKMLDGTIKGQMKFAQGDIAGGVEEYKKALSYETGLDRDSRASLVNAVNARQYNLLSLDKVKAKQIADYAISLAEQNVKLNSRDSMMQMQLAQTLNTAASINTDDPSKFSFYADRALQAIDESIKASLGRVTTYFSKAQIYITMNDKDKALEILKYAAGLNENYAEAACYLARVAIYLKDEITGYQAMDKCLDLNGGTYLNPVDLIKIALGHYNEKKDLTHMLILCERWAVLEPNNFQPWVNLSLLYEQAGNKEKARESARKAGELDSSLRAAVEGFIKKLGGE</sequence>
<dbReference type="EMBL" id="MFFT01000024">
    <property type="protein sequence ID" value="OGF23141.1"/>
    <property type="molecule type" value="Genomic_DNA"/>
</dbReference>
<keyword evidence="3 6" id="KW-1133">Transmembrane helix</keyword>
<dbReference type="Gene3D" id="1.25.40.10">
    <property type="entry name" value="Tetratricopeptide repeat domain"/>
    <property type="match status" value="2"/>
</dbReference>
<reference evidence="8 9" key="1">
    <citation type="journal article" date="2016" name="Nat. Commun.">
        <title>Thousands of microbial genomes shed light on interconnected biogeochemical processes in an aquifer system.</title>
        <authorList>
            <person name="Anantharaman K."/>
            <person name="Brown C.T."/>
            <person name="Hug L.A."/>
            <person name="Sharon I."/>
            <person name="Castelle C.J."/>
            <person name="Probst A.J."/>
            <person name="Thomas B.C."/>
            <person name="Singh A."/>
            <person name="Wilkins M.J."/>
            <person name="Karaoz U."/>
            <person name="Brodie E.L."/>
            <person name="Williams K.H."/>
            <person name="Hubbard S.S."/>
            <person name="Banfield J.F."/>
        </authorList>
    </citation>
    <scope>NUCLEOTIDE SEQUENCE [LARGE SCALE GENOMIC DNA]</scope>
</reference>
<dbReference type="InterPro" id="IPR019734">
    <property type="entry name" value="TPR_rpt"/>
</dbReference>
<dbReference type="SUPFAM" id="SSF48452">
    <property type="entry name" value="TPR-like"/>
    <property type="match status" value="1"/>
</dbReference>
<dbReference type="InterPro" id="IPR007016">
    <property type="entry name" value="O-antigen_ligase-rel_domated"/>
</dbReference>
<feature type="transmembrane region" description="Helical" evidence="6">
    <location>
        <begin position="103"/>
        <end position="122"/>
    </location>
</feature>
<evidence type="ECO:0000256" key="4">
    <source>
        <dbReference type="ARBA" id="ARBA00023136"/>
    </source>
</evidence>
<protein>
    <recommendedName>
        <fullName evidence="7">O-antigen ligase-related domain-containing protein</fullName>
    </recommendedName>
</protein>
<keyword evidence="4 6" id="KW-0472">Membrane</keyword>
<dbReference type="InterPro" id="IPR051533">
    <property type="entry name" value="WaaL-like"/>
</dbReference>
<comment type="caution">
    <text evidence="8">The sequence shown here is derived from an EMBL/GenBank/DDBJ whole genome shotgun (WGS) entry which is preliminary data.</text>
</comment>
<feature type="transmembrane region" description="Helical" evidence="6">
    <location>
        <begin position="208"/>
        <end position="225"/>
    </location>
</feature>
<accession>A0A1F5SA41</accession>
<dbReference type="GO" id="GO:0016020">
    <property type="term" value="C:membrane"/>
    <property type="evidence" value="ECO:0007669"/>
    <property type="project" value="UniProtKB-SubCell"/>
</dbReference>
<evidence type="ECO:0000259" key="7">
    <source>
        <dbReference type="Pfam" id="PF04932"/>
    </source>
</evidence>
<dbReference type="AlphaFoldDB" id="A0A1F5SA41"/>
<dbReference type="InterPro" id="IPR011990">
    <property type="entry name" value="TPR-like_helical_dom_sf"/>
</dbReference>
<proteinExistence type="predicted"/>
<dbReference type="Pfam" id="PF04932">
    <property type="entry name" value="Wzy_C"/>
    <property type="match status" value="1"/>
</dbReference>
<evidence type="ECO:0000256" key="1">
    <source>
        <dbReference type="ARBA" id="ARBA00004141"/>
    </source>
</evidence>
<dbReference type="PANTHER" id="PTHR37422">
    <property type="entry name" value="TEICHURONIC ACID BIOSYNTHESIS PROTEIN TUAE"/>
    <property type="match status" value="1"/>
</dbReference>
<evidence type="ECO:0000256" key="3">
    <source>
        <dbReference type="ARBA" id="ARBA00022989"/>
    </source>
</evidence>
<feature type="transmembrane region" description="Helical" evidence="6">
    <location>
        <begin position="134"/>
        <end position="150"/>
    </location>
</feature>
<feature type="domain" description="O-antigen ligase-related" evidence="7">
    <location>
        <begin position="5"/>
        <end position="111"/>
    </location>
</feature>
<evidence type="ECO:0000256" key="2">
    <source>
        <dbReference type="ARBA" id="ARBA00022692"/>
    </source>
</evidence>